<evidence type="ECO:0000256" key="1">
    <source>
        <dbReference type="ARBA" id="ARBA00000085"/>
    </source>
</evidence>
<accession>A0ABU5QEP3</accession>
<sequence length="252" mass="28921">MKSCIKTIKNTELQLAKEKHLNRMKSHALSEVSHQFRTPLSIILSSTELLNMYIGQTHDAELSHKAFIHLNNIVSQVHRLTNIVTDSLNLDESIESELLVKKEMIQIKKFIEKIADEFDEVYEDRGIKLFLPPSEKQIVSDRLILRQILNQLIENAFKFSEHSAQNPEIHLSYFEHHFLISVKDYGIGIPDSKKRELLAISPKTKNILQPHNISLGLDIAKEFTQQLNGELSLSSQEQAGTIFMIKLPYVLV</sequence>
<dbReference type="InterPro" id="IPR036097">
    <property type="entry name" value="HisK_dim/P_sf"/>
</dbReference>
<feature type="domain" description="Histidine kinase" evidence="7">
    <location>
        <begin position="31"/>
        <end position="251"/>
    </location>
</feature>
<dbReference type="Gene3D" id="3.30.565.10">
    <property type="entry name" value="Histidine kinase-like ATPase, C-terminal domain"/>
    <property type="match status" value="1"/>
</dbReference>
<proteinExistence type="predicted"/>
<dbReference type="InterPro" id="IPR050736">
    <property type="entry name" value="Sensor_HK_Regulatory"/>
</dbReference>
<comment type="catalytic activity">
    <reaction evidence="1">
        <text>ATP + protein L-histidine = ADP + protein N-phospho-L-histidine.</text>
        <dbReference type="EC" id="2.7.13.3"/>
    </reaction>
</comment>
<dbReference type="SUPFAM" id="SSF47384">
    <property type="entry name" value="Homodimeric domain of signal transducing histidine kinase"/>
    <property type="match status" value="1"/>
</dbReference>
<dbReference type="GO" id="GO:0016301">
    <property type="term" value="F:kinase activity"/>
    <property type="evidence" value="ECO:0007669"/>
    <property type="project" value="UniProtKB-KW"/>
</dbReference>
<dbReference type="Pfam" id="PF00512">
    <property type="entry name" value="HisKA"/>
    <property type="match status" value="1"/>
</dbReference>
<evidence type="ECO:0000259" key="7">
    <source>
        <dbReference type="PROSITE" id="PS50109"/>
    </source>
</evidence>
<dbReference type="InterPro" id="IPR005467">
    <property type="entry name" value="His_kinase_dom"/>
</dbReference>
<dbReference type="EC" id="2.7.13.3" evidence="2"/>
<keyword evidence="3" id="KW-0597">Phosphoprotein</keyword>
<dbReference type="Gene3D" id="1.10.287.130">
    <property type="match status" value="1"/>
</dbReference>
<dbReference type="PANTHER" id="PTHR43711:SF26">
    <property type="entry name" value="SENSOR HISTIDINE KINASE RCSC"/>
    <property type="match status" value="1"/>
</dbReference>
<organism evidence="8 9">
    <name type="scientific">Arcicella rigui</name>
    <dbReference type="NCBI Taxonomy" id="797020"/>
    <lineage>
        <taxon>Bacteria</taxon>
        <taxon>Pseudomonadati</taxon>
        <taxon>Bacteroidota</taxon>
        <taxon>Cytophagia</taxon>
        <taxon>Cytophagales</taxon>
        <taxon>Flectobacillaceae</taxon>
        <taxon>Arcicella</taxon>
    </lineage>
</organism>
<evidence type="ECO:0000313" key="9">
    <source>
        <dbReference type="Proteomes" id="UP001302949"/>
    </source>
</evidence>
<keyword evidence="6" id="KW-0902">Two-component regulatory system</keyword>
<evidence type="ECO:0000256" key="6">
    <source>
        <dbReference type="ARBA" id="ARBA00023012"/>
    </source>
</evidence>
<dbReference type="PROSITE" id="PS50109">
    <property type="entry name" value="HIS_KIN"/>
    <property type="match status" value="1"/>
</dbReference>
<reference evidence="8 9" key="1">
    <citation type="submission" date="2023-12" db="EMBL/GenBank/DDBJ databases">
        <title>Novel species of the genus Arcicella isolated from rivers.</title>
        <authorList>
            <person name="Lu H."/>
        </authorList>
    </citation>
    <scope>NUCLEOTIDE SEQUENCE [LARGE SCALE GENOMIC DNA]</scope>
    <source>
        <strain evidence="8 9">KCTC 23307</strain>
    </source>
</reference>
<dbReference type="EMBL" id="JAYFUM010000026">
    <property type="protein sequence ID" value="MEA5141306.1"/>
    <property type="molecule type" value="Genomic_DNA"/>
</dbReference>
<evidence type="ECO:0000256" key="3">
    <source>
        <dbReference type="ARBA" id="ARBA00022553"/>
    </source>
</evidence>
<evidence type="ECO:0000256" key="4">
    <source>
        <dbReference type="ARBA" id="ARBA00022679"/>
    </source>
</evidence>
<keyword evidence="5 8" id="KW-0418">Kinase</keyword>
<dbReference type="CDD" id="cd00082">
    <property type="entry name" value="HisKA"/>
    <property type="match status" value="1"/>
</dbReference>
<dbReference type="RefSeq" id="WP_323298463.1">
    <property type="nucleotide sequence ID" value="NZ_JAYFUM010000026.1"/>
</dbReference>
<evidence type="ECO:0000313" key="8">
    <source>
        <dbReference type="EMBL" id="MEA5141306.1"/>
    </source>
</evidence>
<comment type="caution">
    <text evidence="8">The sequence shown here is derived from an EMBL/GenBank/DDBJ whole genome shotgun (WGS) entry which is preliminary data.</text>
</comment>
<dbReference type="InterPro" id="IPR036890">
    <property type="entry name" value="HATPase_C_sf"/>
</dbReference>
<dbReference type="SUPFAM" id="SSF55874">
    <property type="entry name" value="ATPase domain of HSP90 chaperone/DNA topoisomerase II/histidine kinase"/>
    <property type="match status" value="1"/>
</dbReference>
<dbReference type="Proteomes" id="UP001302949">
    <property type="component" value="Unassembled WGS sequence"/>
</dbReference>
<dbReference type="InterPro" id="IPR003594">
    <property type="entry name" value="HATPase_dom"/>
</dbReference>
<dbReference type="Pfam" id="PF02518">
    <property type="entry name" value="HATPase_c"/>
    <property type="match status" value="1"/>
</dbReference>
<dbReference type="SMART" id="SM00388">
    <property type="entry name" value="HisKA"/>
    <property type="match status" value="1"/>
</dbReference>
<keyword evidence="4" id="KW-0808">Transferase</keyword>
<protein>
    <recommendedName>
        <fullName evidence="2">histidine kinase</fullName>
        <ecNumber evidence="2">2.7.13.3</ecNumber>
    </recommendedName>
</protein>
<evidence type="ECO:0000256" key="2">
    <source>
        <dbReference type="ARBA" id="ARBA00012438"/>
    </source>
</evidence>
<keyword evidence="9" id="KW-1185">Reference proteome</keyword>
<dbReference type="SMART" id="SM00387">
    <property type="entry name" value="HATPase_c"/>
    <property type="match status" value="1"/>
</dbReference>
<dbReference type="PANTHER" id="PTHR43711">
    <property type="entry name" value="TWO-COMPONENT HISTIDINE KINASE"/>
    <property type="match status" value="1"/>
</dbReference>
<gene>
    <name evidence="8" type="ORF">VB248_19285</name>
</gene>
<dbReference type="InterPro" id="IPR003661">
    <property type="entry name" value="HisK_dim/P_dom"/>
</dbReference>
<dbReference type="PRINTS" id="PR00344">
    <property type="entry name" value="BCTRLSENSOR"/>
</dbReference>
<name>A0ABU5QEP3_9BACT</name>
<dbReference type="InterPro" id="IPR004358">
    <property type="entry name" value="Sig_transdc_His_kin-like_C"/>
</dbReference>
<evidence type="ECO:0000256" key="5">
    <source>
        <dbReference type="ARBA" id="ARBA00022777"/>
    </source>
</evidence>